<dbReference type="SUPFAM" id="SSF143120">
    <property type="entry name" value="YefM-like"/>
    <property type="match status" value="1"/>
</dbReference>
<dbReference type="Gene3D" id="3.40.1620.10">
    <property type="entry name" value="YefM-like domain"/>
    <property type="match status" value="1"/>
</dbReference>
<evidence type="ECO:0000256" key="2">
    <source>
        <dbReference type="RuleBase" id="RU362080"/>
    </source>
</evidence>
<dbReference type="AlphaFoldDB" id="A0A4P8L007"/>
<evidence type="ECO:0000256" key="1">
    <source>
        <dbReference type="ARBA" id="ARBA00009981"/>
    </source>
</evidence>
<gene>
    <name evidence="3" type="ORF">FDQ92_00810</name>
</gene>
<dbReference type="InterPro" id="IPR006442">
    <property type="entry name" value="Antitoxin_Phd/YefM"/>
</dbReference>
<dbReference type="KEGG" id="dax:FDQ92_00810"/>
<reference evidence="3 4" key="2">
    <citation type="submission" date="2019-05" db="EMBL/GenBank/DDBJ databases">
        <authorList>
            <person name="Suflita J.M."/>
            <person name="Marks C.R."/>
        </authorList>
    </citation>
    <scope>NUCLEOTIDE SEQUENCE [LARGE SCALE GENOMIC DNA]</scope>
    <source>
        <strain evidence="3 4">ALDC</strain>
    </source>
</reference>
<proteinExistence type="inferred from homology"/>
<organism evidence="3 4">
    <name type="scientific">Desulfoglaeba alkanexedens ALDC</name>
    <dbReference type="NCBI Taxonomy" id="980445"/>
    <lineage>
        <taxon>Bacteria</taxon>
        <taxon>Pseudomonadati</taxon>
        <taxon>Thermodesulfobacteriota</taxon>
        <taxon>Syntrophobacteria</taxon>
        <taxon>Syntrophobacterales</taxon>
        <taxon>Syntrophobacteraceae</taxon>
        <taxon>Desulfoglaeba</taxon>
    </lineage>
</organism>
<accession>A0A4P8L007</accession>
<dbReference type="InterPro" id="IPR036165">
    <property type="entry name" value="YefM-like_sf"/>
</dbReference>
<dbReference type="EMBL" id="CP040098">
    <property type="protein sequence ID" value="QCQ20863.1"/>
    <property type="molecule type" value="Genomic_DNA"/>
</dbReference>
<sequence length="79" mass="8930">MKTVGAYEAKTHLTQLLECVAKGEKITITKHGVPVAILQPADSSKRMPVREVIDQLKRFRSGRRLDGLSIRDMIEEGRR</sequence>
<dbReference type="PANTHER" id="PTHR35377">
    <property type="entry name" value="ANTITOXIN VAPB49-RELATED-RELATED"/>
    <property type="match status" value="1"/>
</dbReference>
<evidence type="ECO:0000313" key="4">
    <source>
        <dbReference type="Proteomes" id="UP000298602"/>
    </source>
</evidence>
<comment type="similarity">
    <text evidence="1 2">Belongs to the phD/YefM antitoxin family.</text>
</comment>
<dbReference type="NCBIfam" id="TIGR01552">
    <property type="entry name" value="phd_fam"/>
    <property type="match status" value="1"/>
</dbReference>
<dbReference type="Proteomes" id="UP000298602">
    <property type="component" value="Chromosome"/>
</dbReference>
<dbReference type="PANTHER" id="PTHR35377:SF8">
    <property type="entry name" value="ANTITOXIN VAPB22"/>
    <property type="match status" value="1"/>
</dbReference>
<dbReference type="RefSeq" id="WP_137422833.1">
    <property type="nucleotide sequence ID" value="NZ_CP040098.1"/>
</dbReference>
<dbReference type="InterPro" id="IPR051416">
    <property type="entry name" value="phD-YefM_TA_antitoxins"/>
</dbReference>
<name>A0A4P8L007_9BACT</name>
<protein>
    <recommendedName>
        <fullName evidence="2">Antitoxin</fullName>
    </recommendedName>
</protein>
<dbReference type="OrthoDB" id="9800503at2"/>
<reference evidence="3 4" key="1">
    <citation type="submission" date="2019-05" db="EMBL/GenBank/DDBJ databases">
        <title>The Complete Genome Sequence of the n-alkane-degrading Desulfoglaeba alkanexedens ALDC reveals multiple alkylsuccinate synthase gene clusters.</title>
        <authorList>
            <person name="Callaghan A.V."/>
            <person name="Davidova I.A."/>
            <person name="Duncan K.E."/>
            <person name="Morris B."/>
            <person name="McInerney M.J."/>
        </authorList>
    </citation>
    <scope>NUCLEOTIDE SEQUENCE [LARGE SCALE GENOMIC DNA]</scope>
    <source>
        <strain evidence="3 4">ALDC</strain>
    </source>
</reference>
<comment type="function">
    <text evidence="2">Antitoxin component of a type II toxin-antitoxin (TA) system.</text>
</comment>
<evidence type="ECO:0000313" key="3">
    <source>
        <dbReference type="EMBL" id="QCQ20863.1"/>
    </source>
</evidence>
<keyword evidence="4" id="KW-1185">Reference proteome</keyword>
<dbReference type="Pfam" id="PF02604">
    <property type="entry name" value="PhdYeFM_antitox"/>
    <property type="match status" value="1"/>
</dbReference>